<gene>
    <name evidence="2" type="ORF">FIBSPDRAFT_856213</name>
</gene>
<reference evidence="2 3" key="1">
    <citation type="journal article" date="2016" name="Mol. Biol. Evol.">
        <title>Comparative Genomics of Early-Diverging Mushroom-Forming Fungi Provides Insights into the Origins of Lignocellulose Decay Capabilities.</title>
        <authorList>
            <person name="Nagy L.G."/>
            <person name="Riley R."/>
            <person name="Tritt A."/>
            <person name="Adam C."/>
            <person name="Daum C."/>
            <person name="Floudas D."/>
            <person name="Sun H."/>
            <person name="Yadav J.S."/>
            <person name="Pangilinan J."/>
            <person name="Larsson K.H."/>
            <person name="Matsuura K."/>
            <person name="Barry K."/>
            <person name="Labutti K."/>
            <person name="Kuo R."/>
            <person name="Ohm R.A."/>
            <person name="Bhattacharya S.S."/>
            <person name="Shirouzu T."/>
            <person name="Yoshinaga Y."/>
            <person name="Martin F.M."/>
            <person name="Grigoriev I.V."/>
            <person name="Hibbett D.S."/>
        </authorList>
    </citation>
    <scope>NUCLEOTIDE SEQUENCE [LARGE SCALE GENOMIC DNA]</scope>
    <source>
        <strain evidence="2 3">CBS 109695</strain>
    </source>
</reference>
<accession>A0A166NP87</accession>
<dbReference type="EMBL" id="KV417522">
    <property type="protein sequence ID" value="KZP25235.1"/>
    <property type="molecule type" value="Genomic_DNA"/>
</dbReference>
<evidence type="ECO:0000256" key="1">
    <source>
        <dbReference type="SAM" id="Phobius"/>
    </source>
</evidence>
<keyword evidence="1" id="KW-0812">Transmembrane</keyword>
<evidence type="ECO:0000313" key="3">
    <source>
        <dbReference type="Proteomes" id="UP000076532"/>
    </source>
</evidence>
<keyword evidence="1" id="KW-1133">Transmembrane helix</keyword>
<proteinExistence type="predicted"/>
<dbReference type="Proteomes" id="UP000076532">
    <property type="component" value="Unassembled WGS sequence"/>
</dbReference>
<sequence length="87" mass="9762">MDSSYSTYIDQIRPNRPDRLPLSKVLTFASVIPLSSVVTVLLVLISQYGRTFLDRPGRFHNYCSRGHGWGRVCNGGACIKRTATFRA</sequence>
<dbReference type="AlphaFoldDB" id="A0A166NP87"/>
<organism evidence="2 3">
    <name type="scientific">Athelia psychrophila</name>
    <dbReference type="NCBI Taxonomy" id="1759441"/>
    <lineage>
        <taxon>Eukaryota</taxon>
        <taxon>Fungi</taxon>
        <taxon>Dikarya</taxon>
        <taxon>Basidiomycota</taxon>
        <taxon>Agaricomycotina</taxon>
        <taxon>Agaricomycetes</taxon>
        <taxon>Agaricomycetidae</taxon>
        <taxon>Atheliales</taxon>
        <taxon>Atheliaceae</taxon>
        <taxon>Athelia</taxon>
    </lineage>
</organism>
<keyword evidence="3" id="KW-1185">Reference proteome</keyword>
<evidence type="ECO:0000313" key="2">
    <source>
        <dbReference type="EMBL" id="KZP25235.1"/>
    </source>
</evidence>
<protein>
    <submittedName>
        <fullName evidence="2">Uncharacterized protein</fullName>
    </submittedName>
</protein>
<keyword evidence="1" id="KW-0472">Membrane</keyword>
<feature type="transmembrane region" description="Helical" evidence="1">
    <location>
        <begin position="25"/>
        <end position="45"/>
    </location>
</feature>
<name>A0A166NP87_9AGAM</name>